<proteinExistence type="predicted"/>
<dbReference type="Proteomes" id="UP000037035">
    <property type="component" value="Unassembled WGS sequence"/>
</dbReference>
<reference evidence="2 3" key="1">
    <citation type="submission" date="2015-08" db="EMBL/GenBank/DDBJ databases">
        <title>Next Generation Sequencing and Analysis of the Genome of Puccinia sorghi L Schw, the Causal Agent of Maize Common Rust.</title>
        <authorList>
            <person name="Rochi L."/>
            <person name="Burguener G."/>
            <person name="Darino M."/>
            <person name="Turjanski A."/>
            <person name="Kreff E."/>
            <person name="Dieguez M.J."/>
            <person name="Sacco F."/>
        </authorList>
    </citation>
    <scope>NUCLEOTIDE SEQUENCE [LARGE SCALE GENOMIC DNA]</scope>
    <source>
        <strain evidence="2 3">RO10H11247</strain>
    </source>
</reference>
<dbReference type="VEuPathDB" id="FungiDB:VP01_1379g1"/>
<protein>
    <submittedName>
        <fullName evidence="2">Uncharacterized protein</fullName>
    </submittedName>
</protein>
<sequence length="380" mass="43417">MNFGQFEFFSHTLKSSKQKDLIFFRLNIINLPFLGNLTHNPHLCTTNWFCNQPGPAKQSQVGCRSKEGHDNKGPPPILPGKYSGHGETPGQGDSPIHLKRLETHEYDSQSILYQGKSSTTSSNMSKNPYSRLPRIFSRNRDWGNWISYNFTGSNPSFPEQRDEFNLKLIEEFTEASALAVVQSFNDSLKDFSKYNSFYHFIIAKRYHLTYWSKLVLEYVHILNYITREDSLAQEDLLASLGRAAIQRSILQSQAMTMRTSQGSSSLLLCIKRLEKYLKGPSIYISTTRIYPSECFSKSSSVLSPLQFSSQNPFNCSETLPAGFTNQRGAINPCGIFYCPSILLYQTTNHPKNHPPHRSHLVVFMTEMCTSFFKQEPMLEH</sequence>
<name>A0A0L6VNB8_9BASI</name>
<comment type="caution">
    <text evidence="2">The sequence shown here is derived from an EMBL/GenBank/DDBJ whole genome shotgun (WGS) entry which is preliminary data.</text>
</comment>
<accession>A0A0L6VNB8</accession>
<evidence type="ECO:0000256" key="1">
    <source>
        <dbReference type="SAM" id="MobiDB-lite"/>
    </source>
</evidence>
<evidence type="ECO:0000313" key="2">
    <source>
        <dbReference type="EMBL" id="KNZ61610.1"/>
    </source>
</evidence>
<evidence type="ECO:0000313" key="3">
    <source>
        <dbReference type="Proteomes" id="UP000037035"/>
    </source>
</evidence>
<keyword evidence="3" id="KW-1185">Reference proteome</keyword>
<dbReference type="EMBL" id="LAVV01004220">
    <property type="protein sequence ID" value="KNZ61610.1"/>
    <property type="molecule type" value="Genomic_DNA"/>
</dbReference>
<dbReference type="AlphaFoldDB" id="A0A0L6VNB8"/>
<organism evidence="2 3">
    <name type="scientific">Puccinia sorghi</name>
    <dbReference type="NCBI Taxonomy" id="27349"/>
    <lineage>
        <taxon>Eukaryota</taxon>
        <taxon>Fungi</taxon>
        <taxon>Dikarya</taxon>
        <taxon>Basidiomycota</taxon>
        <taxon>Pucciniomycotina</taxon>
        <taxon>Pucciniomycetes</taxon>
        <taxon>Pucciniales</taxon>
        <taxon>Pucciniaceae</taxon>
        <taxon>Puccinia</taxon>
    </lineage>
</organism>
<feature type="region of interest" description="Disordered" evidence="1">
    <location>
        <begin position="59"/>
        <end position="96"/>
    </location>
</feature>
<gene>
    <name evidence="2" type="ORF">VP01_1379g1</name>
</gene>